<dbReference type="PROSITE" id="PS50966">
    <property type="entry name" value="ZF_SWIM"/>
    <property type="match status" value="1"/>
</dbReference>
<keyword evidence="3" id="KW-0862">Zinc</keyword>
<evidence type="ECO:0000313" key="5">
    <source>
        <dbReference type="Proteomes" id="UP000235220"/>
    </source>
</evidence>
<keyword evidence="5" id="KW-1185">Reference proteome</keyword>
<reference evidence="6" key="1">
    <citation type="submission" date="2025-08" db="UniProtKB">
        <authorList>
            <consortium name="RefSeq"/>
        </authorList>
    </citation>
    <scope>IDENTIFICATION</scope>
    <source>
        <tissue evidence="6">Leaves</tissue>
    </source>
</reference>
<protein>
    <submittedName>
        <fullName evidence="6">Uncharacterized protein LOC109021488</fullName>
    </submittedName>
</protein>
<gene>
    <name evidence="6" type="primary">LOC109021488</name>
</gene>
<dbReference type="KEGG" id="jre:109021488"/>
<sequence>MDKARHLRLGKGGAGALREYLLRMQYRNPGFFALMDLDDDGRLKNVFWADPRSRAAYQYFGDVVAFDTTYLTNRYEDEVRMEEFTKPVTHYVDFSEEDTTAKCSCGLFQMRGILCRYILVIFKCNGIKSVPNTYILDRWRKDIKRSHRMFTHAACSSRHTEDATTKLYAMIELYRANQEPPSITLTGASVGCTTAYTTTVGNSKRVLSPNVVRGKGRPPYLGRASRMEKDMRKVKAKTKRAPVMGKHKQDICDLLIGEMEEILQLWTLVRGYLALRRWILPMLNKSKLEKR</sequence>
<dbReference type="GO" id="GO:0008270">
    <property type="term" value="F:zinc ion binding"/>
    <property type="evidence" value="ECO:0007669"/>
    <property type="project" value="UniProtKB-KW"/>
</dbReference>
<keyword evidence="1" id="KW-0479">Metal-binding</keyword>
<dbReference type="InterPro" id="IPR006564">
    <property type="entry name" value="Znf_PMZ"/>
</dbReference>
<dbReference type="SMART" id="SM00575">
    <property type="entry name" value="ZnF_PMZ"/>
    <property type="match status" value="1"/>
</dbReference>
<keyword evidence="2" id="KW-0863">Zinc-finger</keyword>
<dbReference type="InterPro" id="IPR007527">
    <property type="entry name" value="Znf_SWIM"/>
</dbReference>
<dbReference type="RefSeq" id="XP_018859669.1">
    <property type="nucleotide sequence ID" value="XM_019004124.1"/>
</dbReference>
<dbReference type="AlphaFoldDB" id="A0A2I4HU43"/>
<proteinExistence type="predicted"/>
<dbReference type="PANTHER" id="PTHR47718">
    <property type="entry name" value="OS01G0519700 PROTEIN"/>
    <property type="match status" value="1"/>
</dbReference>
<organism evidence="5 6">
    <name type="scientific">Juglans regia</name>
    <name type="common">English walnut</name>
    <dbReference type="NCBI Taxonomy" id="51240"/>
    <lineage>
        <taxon>Eukaryota</taxon>
        <taxon>Viridiplantae</taxon>
        <taxon>Streptophyta</taxon>
        <taxon>Embryophyta</taxon>
        <taxon>Tracheophyta</taxon>
        <taxon>Spermatophyta</taxon>
        <taxon>Magnoliopsida</taxon>
        <taxon>eudicotyledons</taxon>
        <taxon>Gunneridae</taxon>
        <taxon>Pentapetalae</taxon>
        <taxon>rosids</taxon>
        <taxon>fabids</taxon>
        <taxon>Fagales</taxon>
        <taxon>Juglandaceae</taxon>
        <taxon>Juglans</taxon>
    </lineage>
</organism>
<dbReference type="Pfam" id="PF04434">
    <property type="entry name" value="SWIM"/>
    <property type="match status" value="1"/>
</dbReference>
<name>A0A2I4HU43_JUGRE</name>
<feature type="domain" description="SWIM-type" evidence="4">
    <location>
        <begin position="88"/>
        <end position="126"/>
    </location>
</feature>
<dbReference type="STRING" id="51240.A0A2I4HU43"/>
<dbReference type="OrthoDB" id="1749622at2759"/>
<dbReference type="Proteomes" id="UP000235220">
    <property type="component" value="Chromosome 6"/>
</dbReference>
<evidence type="ECO:0000259" key="4">
    <source>
        <dbReference type="PROSITE" id="PS50966"/>
    </source>
</evidence>
<dbReference type="Gramene" id="Jr06_09130_p1">
    <property type="protein sequence ID" value="cds.Jr06_09130_p1"/>
    <property type="gene ID" value="Jr06_09130"/>
</dbReference>
<accession>A0A2I4HU43</accession>
<evidence type="ECO:0000256" key="1">
    <source>
        <dbReference type="ARBA" id="ARBA00022723"/>
    </source>
</evidence>
<evidence type="ECO:0000256" key="3">
    <source>
        <dbReference type="ARBA" id="ARBA00022833"/>
    </source>
</evidence>
<evidence type="ECO:0000256" key="2">
    <source>
        <dbReference type="ARBA" id="ARBA00022771"/>
    </source>
</evidence>
<evidence type="ECO:0000313" key="6">
    <source>
        <dbReference type="RefSeq" id="XP_018859669.1"/>
    </source>
</evidence>
<dbReference type="PANTHER" id="PTHR47718:SF13">
    <property type="entry name" value="OS09G0290500 PROTEIN"/>
    <property type="match status" value="1"/>
</dbReference>
<dbReference type="GeneID" id="109021488"/>